<evidence type="ECO:0000259" key="12">
    <source>
        <dbReference type="Pfam" id="PF07774"/>
    </source>
</evidence>
<dbReference type="Pfam" id="PF07774">
    <property type="entry name" value="EMC1_C"/>
    <property type="match status" value="1"/>
</dbReference>
<evidence type="ECO:0000259" key="14">
    <source>
        <dbReference type="Pfam" id="PF25293"/>
    </source>
</evidence>
<evidence type="ECO:0000256" key="3">
    <source>
        <dbReference type="ARBA" id="ARBA00011276"/>
    </source>
</evidence>
<keyword evidence="8 10" id="KW-0472">Membrane</keyword>
<keyword evidence="7 10" id="KW-1133">Transmembrane helix</keyword>
<dbReference type="Pfam" id="PF00852">
    <property type="entry name" value="Glyco_transf_10"/>
    <property type="match status" value="1"/>
</dbReference>
<dbReference type="InterPro" id="IPR026895">
    <property type="entry name" value="EMC1"/>
</dbReference>
<dbReference type="GO" id="GO:0016757">
    <property type="term" value="F:glycosyltransferase activity"/>
    <property type="evidence" value="ECO:0007669"/>
    <property type="project" value="UniProtKB-UniRule"/>
</dbReference>
<dbReference type="Pfam" id="PF25293">
    <property type="entry name" value="Beta-prop_EMC1_N"/>
    <property type="match status" value="2"/>
</dbReference>
<evidence type="ECO:0000259" key="13">
    <source>
        <dbReference type="Pfam" id="PF17039"/>
    </source>
</evidence>
<comment type="similarity">
    <text evidence="10">Belongs to the glycosyltransferase 10 family.</text>
</comment>
<dbReference type="Gene3D" id="3.40.50.11660">
    <property type="entry name" value="Glycosyl transferase family 10, C-terminal domain"/>
    <property type="match status" value="1"/>
</dbReference>
<dbReference type="SUPFAM" id="SSF50998">
    <property type="entry name" value="Quinoprotein alcohol dehydrogenase-like"/>
    <property type="match status" value="1"/>
</dbReference>
<dbReference type="GO" id="GO:0034975">
    <property type="term" value="P:protein folding in endoplasmic reticulum"/>
    <property type="evidence" value="ECO:0007669"/>
    <property type="project" value="TreeGrafter"/>
</dbReference>
<keyword evidence="10" id="KW-0333">Golgi apparatus</keyword>
<evidence type="ECO:0000256" key="5">
    <source>
        <dbReference type="ARBA" id="ARBA00022729"/>
    </source>
</evidence>
<dbReference type="InterPro" id="IPR011047">
    <property type="entry name" value="Quinoprotein_ADH-like_sf"/>
</dbReference>
<dbReference type="InterPro" id="IPR058545">
    <property type="entry name" value="Beta-prop_EMC1_1st"/>
</dbReference>
<keyword evidence="5" id="KW-0732">Signal</keyword>
<evidence type="ECO:0000256" key="8">
    <source>
        <dbReference type="ARBA" id="ARBA00023136"/>
    </source>
</evidence>
<dbReference type="EMBL" id="CAKKLH010000013">
    <property type="protein sequence ID" value="CAH0098973.1"/>
    <property type="molecule type" value="Genomic_DNA"/>
</dbReference>
<evidence type="ECO:0000256" key="7">
    <source>
        <dbReference type="ARBA" id="ARBA00022989"/>
    </source>
</evidence>
<dbReference type="InterPro" id="IPR055270">
    <property type="entry name" value="Glyco_tran_10_C"/>
</dbReference>
<evidence type="ECO:0000256" key="4">
    <source>
        <dbReference type="ARBA" id="ARBA00022692"/>
    </source>
</evidence>
<evidence type="ECO:0000256" key="6">
    <source>
        <dbReference type="ARBA" id="ARBA00022824"/>
    </source>
</evidence>
<keyword evidence="6" id="KW-0256">Endoplasmic reticulum</keyword>
<feature type="transmembrane region" description="Helical" evidence="10">
    <location>
        <begin position="7"/>
        <end position="22"/>
    </location>
</feature>
<dbReference type="GO" id="GO:0032580">
    <property type="term" value="C:Golgi cisterna membrane"/>
    <property type="evidence" value="ECO:0007669"/>
    <property type="project" value="UniProtKB-SubCell"/>
</dbReference>
<comment type="caution">
    <text evidence="15">The sequence shown here is derived from an EMBL/GenBank/DDBJ whole genome shotgun (WGS) entry which is preliminary data.</text>
</comment>
<dbReference type="PANTHER" id="PTHR21573">
    <property type="entry name" value="ER MEMBRANE PROTEIN COMPLEX SUBUNIT 1"/>
    <property type="match status" value="1"/>
</dbReference>
<dbReference type="Proteomes" id="UP000789390">
    <property type="component" value="Unassembled WGS sequence"/>
</dbReference>
<comment type="caution">
    <text evidence="10">Lacks conserved residue(s) required for the propagation of feature annotation.</text>
</comment>
<evidence type="ECO:0000259" key="11">
    <source>
        <dbReference type="Pfam" id="PF00852"/>
    </source>
</evidence>
<accession>A0A8J2RE36</accession>
<name>A0A8J2RE36_9CRUS</name>
<keyword evidence="4 10" id="KW-0812">Transmembrane</keyword>
<sequence length="1305" mass="148852">MFHYHRFVVIILVIILLTRFYYNTTIYRKEDKLENVKSIYQPVKKILFWYERYKIRKGNVRVRVGQGSDSQAHRLTHCASQCDIFNRDRIADWNTLKVYDAIVFHQHGWTPIDVPMKRWPHQHYIFLSMESSAWRFVDTKSMANFFNRTMTYRRDSDIFNPYGWFTSLNQSIIFDSAQIDSQTLRQLLYKVHFDPAINYAAGKTKQVAWFVSNCKSLSARNEFVNRLKTLIDIDIYGKCGNMSCSRSNPVWCRQMLERDYKFYLSLENTLCEDYVTEKFFDQMRYHIIPIVFDLHGHHARIAPPHSYINAADYESVRDLANYLLLLDGNDTLYNEYFWWKKHYVTVGPEVSNQGMCRLCDLLHNSTIPSKTYQNMTHWWDIQSKCRSISFIDIFILINTINGLYEDQIGKFDWRQQYIGKVNHAIFDSTGKKIIVGTEENVLALLHAGTGKIEWRHLLGSGSKSKISSLFLLSNGKVASISSSPTIVRVFEMSSGILQWEATIAKETQPTVSKWAASTRDIISVEINPSKSGYELLLTEYSSNSGTENVSPTIELPWFTLGTDCQLVFPHLVCLHPQDDAVNVVDVRNSDSHQRIQFADLGVTVGAGQSAVFSSVSRNLVSLRTTDTFSVYKVTDEGLQRIGAEWPGETVLVSVPSVKDAESQQRYMSGLVKQEKDYLIKIYDLEADRMLEDVSGTLKLPEEVGEPSLLSTFLMRKANGELSYRYAISTADDSFHYGSKKEVYWSREESLTSILQVEIVDLPVSSIEASIEEEFGSDQVIGGIFGHTIRRLSSQFRQLLIMAQQLMAGQINFVRRDIVGSNNRALERDRFGLHKLVLIVTRPGKLFAMDTLSGRIVWQRLLKNVNTNKLRLYVQRTSIHYPLEPQCTILTKSSDSKEGILFVFHPITGEPAQFGVEGYVNLGFNVQQALLLSQNEETEYIKPLLLLDESAVPHVFPPTESALNHAVKMSDNLYVFVADTKSCVLRGYSLAKSTADHLSSSPVWQLQLCSSNDVVEEEIVSIVSRHPEEKVFSQGRVLADRSVLYKYLNPNMVAVATAGTNHPHHRGYLNVYLIDVVSGAVVFSTSHRRVQPPYHVVYAENWIVYSYYNEKYRRTELSSLELFEGQAQSNSTAFSSFSAPQPLVDRQAYIYPAHITAMKDTFSEQGMTAKHILLGLSNGWIQEMPRVFLDPRRPVVAAATPEMREEGIMPYLPELPIPAEAIVNYNQTVFNIKSIYVTPSSLESTALVFACGLDIFFTHVTPSRTFDVLNDDFEYGFIALVLTGLTLASFITKRLASKKSLRQAWK</sequence>
<evidence type="ECO:0000256" key="9">
    <source>
        <dbReference type="ARBA" id="ARBA00023180"/>
    </source>
</evidence>
<dbReference type="OrthoDB" id="28092at2759"/>
<evidence type="ECO:0000256" key="10">
    <source>
        <dbReference type="RuleBase" id="RU003832"/>
    </source>
</evidence>
<dbReference type="InterPro" id="IPR031481">
    <property type="entry name" value="Glyco_tran_10_N"/>
</dbReference>
<dbReference type="SUPFAM" id="SSF53756">
    <property type="entry name" value="UDP-Glycosyltransferase/glycogen phosphorylase"/>
    <property type="match status" value="1"/>
</dbReference>
<keyword evidence="10" id="KW-0328">Glycosyltransferase</keyword>
<dbReference type="GO" id="GO:0072546">
    <property type="term" value="C:EMC complex"/>
    <property type="evidence" value="ECO:0007669"/>
    <property type="project" value="InterPro"/>
</dbReference>
<dbReference type="FunFam" id="3.40.50.11660:FF:000004">
    <property type="entry name" value="Glycoprotein 3-alpha-L-fucosyltransferase A"/>
    <property type="match status" value="1"/>
</dbReference>
<feature type="domain" description="EMC1 first beta-propeller" evidence="14">
    <location>
        <begin position="403"/>
        <end position="509"/>
    </location>
</feature>
<comment type="similarity">
    <text evidence="2">Belongs to the EMC1 family.</text>
</comment>
<feature type="domain" description="EMC1 first beta-propeller" evidence="14">
    <location>
        <begin position="534"/>
        <end position="748"/>
    </location>
</feature>
<evidence type="ECO:0000256" key="2">
    <source>
        <dbReference type="ARBA" id="ARBA00007904"/>
    </source>
</evidence>
<comment type="subunit">
    <text evidence="3">Component of the ER membrane protein complex (EMC).</text>
</comment>
<dbReference type="Gene3D" id="2.130.10.10">
    <property type="entry name" value="YVTN repeat-like/Quinoprotein amine dehydrogenase"/>
    <property type="match status" value="1"/>
</dbReference>
<organism evidence="15 16">
    <name type="scientific">Daphnia galeata</name>
    <dbReference type="NCBI Taxonomy" id="27404"/>
    <lineage>
        <taxon>Eukaryota</taxon>
        <taxon>Metazoa</taxon>
        <taxon>Ecdysozoa</taxon>
        <taxon>Arthropoda</taxon>
        <taxon>Crustacea</taxon>
        <taxon>Branchiopoda</taxon>
        <taxon>Diplostraca</taxon>
        <taxon>Cladocera</taxon>
        <taxon>Anomopoda</taxon>
        <taxon>Daphniidae</taxon>
        <taxon>Daphnia</taxon>
    </lineage>
</organism>
<dbReference type="InterPro" id="IPR015943">
    <property type="entry name" value="WD40/YVTN_repeat-like_dom_sf"/>
</dbReference>
<feature type="domain" description="Fucosyltransferase C-terminal" evidence="11">
    <location>
        <begin position="202"/>
        <end position="378"/>
    </location>
</feature>
<keyword evidence="10" id="KW-0808">Transferase</keyword>
<evidence type="ECO:0000256" key="1">
    <source>
        <dbReference type="ARBA" id="ARBA00004115"/>
    </source>
</evidence>
<protein>
    <recommendedName>
        <fullName evidence="10">Fucosyltransferase</fullName>
        <ecNumber evidence="10">2.4.1.-</ecNumber>
    </recommendedName>
</protein>
<feature type="domain" description="Fucosyltransferase N-terminal" evidence="13">
    <location>
        <begin position="44"/>
        <end position="163"/>
    </location>
</feature>
<dbReference type="EC" id="2.4.1.-" evidence="10"/>
<comment type="subcellular location">
    <subcellularLocation>
        <location evidence="1">Endoplasmic reticulum membrane</location>
        <topology evidence="1">Single-pass type I membrane protein</topology>
    </subcellularLocation>
    <subcellularLocation>
        <location evidence="10">Golgi apparatus</location>
        <location evidence="10">Golgi stack membrane</location>
        <topology evidence="10">Single-pass type II membrane protein</topology>
    </subcellularLocation>
</comment>
<reference evidence="15" key="1">
    <citation type="submission" date="2021-11" db="EMBL/GenBank/DDBJ databases">
        <authorList>
            <person name="Schell T."/>
        </authorList>
    </citation>
    <scope>NUCLEOTIDE SEQUENCE</scope>
    <source>
        <strain evidence="15">M5</strain>
    </source>
</reference>
<keyword evidence="9" id="KW-0325">Glycoprotein</keyword>
<dbReference type="UniPathway" id="UPA00378"/>
<keyword evidence="16" id="KW-1185">Reference proteome</keyword>
<feature type="domain" description="ER membrane protein complex subunit 1 C-terminal" evidence="12">
    <location>
        <begin position="1098"/>
        <end position="1304"/>
    </location>
</feature>
<proteinExistence type="inferred from homology"/>
<dbReference type="InterPro" id="IPR038577">
    <property type="entry name" value="GT10-like_C_sf"/>
</dbReference>
<evidence type="ECO:0000313" key="15">
    <source>
        <dbReference type="EMBL" id="CAH0098973.1"/>
    </source>
</evidence>
<dbReference type="InterPro" id="IPR011678">
    <property type="entry name" value="EMC1_C"/>
</dbReference>
<feature type="transmembrane region" description="Helical" evidence="10">
    <location>
        <begin position="1272"/>
        <end position="1291"/>
    </location>
</feature>
<evidence type="ECO:0000313" key="16">
    <source>
        <dbReference type="Proteomes" id="UP000789390"/>
    </source>
</evidence>
<dbReference type="PANTHER" id="PTHR21573:SF0">
    <property type="entry name" value="ER MEMBRANE PROTEIN COMPLEX SUBUNIT 1"/>
    <property type="match status" value="1"/>
</dbReference>
<gene>
    <name evidence="15" type="ORF">DGAL_LOCUS1081</name>
</gene>
<dbReference type="Pfam" id="PF17039">
    <property type="entry name" value="Glyco_tran_10_N"/>
    <property type="match status" value="1"/>
</dbReference>